<evidence type="ECO:0000313" key="3">
    <source>
        <dbReference type="EMBL" id="KAF2153196.1"/>
    </source>
</evidence>
<sequence>MNTRASVAYGWGVLIAAGGGAYYFAKRSINADRAERAEAEERRKQAIYRLQYGAPPPPKKSDSHANPGQDAHEGDVAPAASREAPDSKYESSKPFRSPKGDRFS</sequence>
<feature type="region of interest" description="Disordered" evidence="1">
    <location>
        <begin position="49"/>
        <end position="104"/>
    </location>
</feature>
<dbReference type="AlphaFoldDB" id="A0A9P4J0Z5"/>
<evidence type="ECO:0000256" key="1">
    <source>
        <dbReference type="SAM" id="MobiDB-lite"/>
    </source>
</evidence>
<accession>A0A9P4J0Z5</accession>
<dbReference type="PANTHER" id="PTHR41800">
    <property type="entry name" value="EXPRESSED PROTEIN"/>
    <property type="match status" value="1"/>
</dbReference>
<gene>
    <name evidence="3" type="ORF">K461DRAFT_320885</name>
</gene>
<name>A0A9P4J0Z5_9PEZI</name>
<organism evidence="3 4">
    <name type="scientific">Myriangium duriaei CBS 260.36</name>
    <dbReference type="NCBI Taxonomy" id="1168546"/>
    <lineage>
        <taxon>Eukaryota</taxon>
        <taxon>Fungi</taxon>
        <taxon>Dikarya</taxon>
        <taxon>Ascomycota</taxon>
        <taxon>Pezizomycotina</taxon>
        <taxon>Dothideomycetes</taxon>
        <taxon>Dothideomycetidae</taxon>
        <taxon>Myriangiales</taxon>
        <taxon>Myriangiaceae</taxon>
        <taxon>Myriangium</taxon>
    </lineage>
</organism>
<feature type="compositionally biased region" description="Basic and acidic residues" evidence="1">
    <location>
        <begin position="83"/>
        <end position="104"/>
    </location>
</feature>
<protein>
    <submittedName>
        <fullName evidence="3">Uncharacterized protein</fullName>
    </submittedName>
</protein>
<keyword evidence="4" id="KW-1185">Reference proteome</keyword>
<evidence type="ECO:0000313" key="4">
    <source>
        <dbReference type="Proteomes" id="UP000799439"/>
    </source>
</evidence>
<reference evidence="3" key="1">
    <citation type="journal article" date="2020" name="Stud. Mycol.">
        <title>101 Dothideomycetes genomes: a test case for predicting lifestyles and emergence of pathogens.</title>
        <authorList>
            <person name="Haridas S."/>
            <person name="Albert R."/>
            <person name="Binder M."/>
            <person name="Bloem J."/>
            <person name="Labutti K."/>
            <person name="Salamov A."/>
            <person name="Andreopoulos B."/>
            <person name="Baker S."/>
            <person name="Barry K."/>
            <person name="Bills G."/>
            <person name="Bluhm B."/>
            <person name="Cannon C."/>
            <person name="Castanera R."/>
            <person name="Culley D."/>
            <person name="Daum C."/>
            <person name="Ezra D."/>
            <person name="Gonzalez J."/>
            <person name="Henrissat B."/>
            <person name="Kuo A."/>
            <person name="Liang C."/>
            <person name="Lipzen A."/>
            <person name="Lutzoni F."/>
            <person name="Magnuson J."/>
            <person name="Mondo S."/>
            <person name="Nolan M."/>
            <person name="Ohm R."/>
            <person name="Pangilinan J."/>
            <person name="Park H.-J."/>
            <person name="Ramirez L."/>
            <person name="Alfaro M."/>
            <person name="Sun H."/>
            <person name="Tritt A."/>
            <person name="Yoshinaga Y."/>
            <person name="Zwiers L.-H."/>
            <person name="Turgeon B."/>
            <person name="Goodwin S."/>
            <person name="Spatafora J."/>
            <person name="Crous P."/>
            <person name="Grigoriev I."/>
        </authorList>
    </citation>
    <scope>NUCLEOTIDE SEQUENCE</scope>
    <source>
        <strain evidence="3">CBS 260.36</strain>
    </source>
</reference>
<dbReference type="Pfam" id="PF15932">
    <property type="entry name" value="DUF4748"/>
    <property type="match status" value="1"/>
</dbReference>
<feature type="transmembrane region" description="Helical" evidence="2">
    <location>
        <begin position="6"/>
        <end position="25"/>
    </location>
</feature>
<proteinExistence type="predicted"/>
<comment type="caution">
    <text evidence="3">The sequence shown here is derived from an EMBL/GenBank/DDBJ whole genome shotgun (WGS) entry which is preliminary data.</text>
</comment>
<evidence type="ECO:0000256" key="2">
    <source>
        <dbReference type="SAM" id="Phobius"/>
    </source>
</evidence>
<keyword evidence="2" id="KW-0472">Membrane</keyword>
<dbReference type="InterPro" id="IPR031833">
    <property type="entry name" value="DUF4748"/>
</dbReference>
<keyword evidence="2" id="KW-0812">Transmembrane</keyword>
<dbReference type="EMBL" id="ML996085">
    <property type="protein sequence ID" value="KAF2153196.1"/>
    <property type="molecule type" value="Genomic_DNA"/>
</dbReference>
<dbReference type="Proteomes" id="UP000799439">
    <property type="component" value="Unassembled WGS sequence"/>
</dbReference>
<dbReference type="OrthoDB" id="2559326at2759"/>
<keyword evidence="2" id="KW-1133">Transmembrane helix</keyword>
<dbReference type="PANTHER" id="PTHR41800:SF1">
    <property type="entry name" value="EXPRESSED PROTEIN"/>
    <property type="match status" value="1"/>
</dbReference>